<sequence length="206" mass="22412">MSKKAPRRPSILAVIAIAAVVAIGGVLALRWVEMSADRAGGVSSGRALIGGPFALNDQTGKPVTDQDFRGRLMLVYFGYTFCPDVCPTDLQKISAVMEMLGPDADKVAPVFITVDPERDTTDQMARYLSLFNDHITGLTGTPEAIAAAAKEYRVYYQAVRDDASATDYLVDHSAFIYLMDREGAYLTHFSRGDTPDTIVAAIKQRL</sequence>
<evidence type="ECO:0000256" key="3">
    <source>
        <dbReference type="PIRSR" id="PIRSR603782-1"/>
    </source>
</evidence>
<dbReference type="PANTHER" id="PTHR12151">
    <property type="entry name" value="ELECTRON TRANSPORT PROTIN SCO1/SENC FAMILY MEMBER"/>
    <property type="match status" value="1"/>
</dbReference>
<dbReference type="InterPro" id="IPR036249">
    <property type="entry name" value="Thioredoxin-like_sf"/>
</dbReference>
<proteinExistence type="inferred from homology"/>
<evidence type="ECO:0000256" key="1">
    <source>
        <dbReference type="ARBA" id="ARBA00010996"/>
    </source>
</evidence>
<dbReference type="Pfam" id="PF02630">
    <property type="entry name" value="SCO1-SenC"/>
    <property type="match status" value="1"/>
</dbReference>
<dbReference type="RefSeq" id="WP_062762535.1">
    <property type="nucleotide sequence ID" value="NZ_CP121045.1"/>
</dbReference>
<dbReference type="Gene3D" id="3.40.30.10">
    <property type="entry name" value="Glutaredoxin"/>
    <property type="match status" value="1"/>
</dbReference>
<dbReference type="SUPFAM" id="SSF52833">
    <property type="entry name" value="Thioredoxin-like"/>
    <property type="match status" value="1"/>
</dbReference>
<dbReference type="PANTHER" id="PTHR12151:SF25">
    <property type="entry name" value="LINALOOL DEHYDRATASE_ISOMERASE DOMAIN-CONTAINING PROTEIN"/>
    <property type="match status" value="1"/>
</dbReference>
<comment type="similarity">
    <text evidence="1">Belongs to the SCO1/2 family.</text>
</comment>
<keyword evidence="3" id="KW-0479">Metal-binding</keyword>
<feature type="disulfide bond" description="Redox-active" evidence="4">
    <location>
        <begin position="82"/>
        <end position="86"/>
    </location>
</feature>
<keyword evidence="2 3" id="KW-0186">Copper</keyword>
<feature type="binding site" evidence="3">
    <location>
        <position position="172"/>
    </location>
    <ligand>
        <name>Cu cation</name>
        <dbReference type="ChEBI" id="CHEBI:23378"/>
    </ligand>
</feature>
<dbReference type="AlphaFoldDB" id="A0A162LHS7"/>
<dbReference type="GeneID" id="97243952"/>
<dbReference type="CDD" id="cd02968">
    <property type="entry name" value="SCO"/>
    <property type="match status" value="1"/>
</dbReference>
<reference evidence="5 6" key="1">
    <citation type="submission" date="2015-12" db="EMBL/GenBank/DDBJ databases">
        <title>Genome sequence of Tistrella mobilis MCCC 1A02139.</title>
        <authorList>
            <person name="Lu L."/>
            <person name="Lai Q."/>
            <person name="Shao Z."/>
            <person name="Qian P."/>
        </authorList>
    </citation>
    <scope>NUCLEOTIDE SEQUENCE [LARGE SCALE GENOMIC DNA]</scope>
    <source>
        <strain evidence="5 6">MCCC 1A02139</strain>
    </source>
</reference>
<organism evidence="5 6">
    <name type="scientific">Tistrella mobilis</name>
    <dbReference type="NCBI Taxonomy" id="171437"/>
    <lineage>
        <taxon>Bacteria</taxon>
        <taxon>Pseudomonadati</taxon>
        <taxon>Pseudomonadota</taxon>
        <taxon>Alphaproteobacteria</taxon>
        <taxon>Geminicoccales</taxon>
        <taxon>Geminicoccaceae</taxon>
        <taxon>Tistrella</taxon>
    </lineage>
</organism>
<gene>
    <name evidence="5" type="ORF">AUP44_24270</name>
</gene>
<name>A0A162LHS7_9PROT</name>
<dbReference type="GO" id="GO:0046872">
    <property type="term" value="F:metal ion binding"/>
    <property type="evidence" value="ECO:0007669"/>
    <property type="project" value="UniProtKB-KW"/>
</dbReference>
<feature type="binding site" evidence="3">
    <location>
        <position position="86"/>
    </location>
    <ligand>
        <name>Cu cation</name>
        <dbReference type="ChEBI" id="CHEBI:23378"/>
    </ligand>
</feature>
<evidence type="ECO:0000256" key="4">
    <source>
        <dbReference type="PIRSR" id="PIRSR603782-2"/>
    </source>
</evidence>
<accession>A0A162LHS7</accession>
<feature type="binding site" evidence="3">
    <location>
        <position position="82"/>
    </location>
    <ligand>
        <name>Cu cation</name>
        <dbReference type="ChEBI" id="CHEBI:23378"/>
    </ligand>
</feature>
<dbReference type="OrthoDB" id="9790194at2"/>
<evidence type="ECO:0000256" key="2">
    <source>
        <dbReference type="ARBA" id="ARBA00023008"/>
    </source>
</evidence>
<dbReference type="EMBL" id="LPZR01000072">
    <property type="protein sequence ID" value="KYO55069.1"/>
    <property type="molecule type" value="Genomic_DNA"/>
</dbReference>
<protein>
    <submittedName>
        <fullName evidence="5">Electron transporter SenC</fullName>
    </submittedName>
</protein>
<dbReference type="Proteomes" id="UP000075787">
    <property type="component" value="Unassembled WGS sequence"/>
</dbReference>
<evidence type="ECO:0000313" key="5">
    <source>
        <dbReference type="EMBL" id="KYO55069.1"/>
    </source>
</evidence>
<evidence type="ECO:0000313" key="6">
    <source>
        <dbReference type="Proteomes" id="UP000075787"/>
    </source>
</evidence>
<dbReference type="FunFam" id="3.40.30.10:FF:000013">
    <property type="entry name" value="Blast:Protein SCO1 homolog, mitochondrial"/>
    <property type="match status" value="1"/>
</dbReference>
<keyword evidence="4" id="KW-1015">Disulfide bond</keyword>
<comment type="caution">
    <text evidence="5">The sequence shown here is derived from an EMBL/GenBank/DDBJ whole genome shotgun (WGS) entry which is preliminary data.</text>
</comment>
<dbReference type="InterPro" id="IPR003782">
    <property type="entry name" value="SCO1/SenC"/>
</dbReference>